<protein>
    <submittedName>
        <fullName evidence="10">Uncharacterized protein LOC778551</fullName>
    </submittedName>
</protein>
<evidence type="ECO:0000256" key="8">
    <source>
        <dbReference type="SAM" id="MobiDB-lite"/>
    </source>
</evidence>
<keyword evidence="2 6" id="KW-0238">DNA-binding</keyword>
<evidence type="ECO:0000256" key="4">
    <source>
        <dbReference type="ARBA" id="ARBA00023242"/>
    </source>
</evidence>
<feature type="compositionally biased region" description="Basic and acidic residues" evidence="8">
    <location>
        <begin position="253"/>
        <end position="271"/>
    </location>
</feature>
<evidence type="ECO:0000256" key="6">
    <source>
        <dbReference type="PROSITE-ProRule" id="PRU00108"/>
    </source>
</evidence>
<dbReference type="InterPro" id="IPR009057">
    <property type="entry name" value="Homeodomain-like_sf"/>
</dbReference>
<evidence type="ECO:0000256" key="1">
    <source>
        <dbReference type="ARBA" id="ARBA00004123"/>
    </source>
</evidence>
<dbReference type="PROSITE" id="PS00027">
    <property type="entry name" value="HOMEOBOX_1"/>
    <property type="match status" value="1"/>
</dbReference>
<dbReference type="InterPro" id="IPR017970">
    <property type="entry name" value="Homeobox_CS"/>
</dbReference>
<dbReference type="InterPro" id="IPR050848">
    <property type="entry name" value="Homeobox_TF"/>
</dbReference>
<dbReference type="EMBL" id="LR787496">
    <property type="protein sequence ID" value="CAB3263358.1"/>
    <property type="molecule type" value="mRNA"/>
</dbReference>
<dbReference type="GO" id="GO:0003677">
    <property type="term" value="F:DNA binding"/>
    <property type="evidence" value="ECO:0007669"/>
    <property type="project" value="UniProtKB-UniRule"/>
</dbReference>
<evidence type="ECO:0000259" key="9">
    <source>
        <dbReference type="PROSITE" id="PS50071"/>
    </source>
</evidence>
<feature type="compositionally biased region" description="Basic and acidic residues" evidence="8">
    <location>
        <begin position="1"/>
        <end position="14"/>
    </location>
</feature>
<keyword evidence="4 6" id="KW-0539">Nucleus</keyword>
<gene>
    <name evidence="10" type="primary">LOC778551</name>
</gene>
<comment type="subcellular location">
    <subcellularLocation>
        <location evidence="1 6 7">Nucleus</location>
    </subcellularLocation>
</comment>
<feature type="domain" description="Homeobox" evidence="9">
    <location>
        <begin position="321"/>
        <end position="381"/>
    </location>
</feature>
<name>A0A6F9DK49_9ASCI</name>
<dbReference type="InterPro" id="IPR001356">
    <property type="entry name" value="HD"/>
</dbReference>
<evidence type="ECO:0000313" key="10">
    <source>
        <dbReference type="EMBL" id="CAB3263358.1"/>
    </source>
</evidence>
<dbReference type="SUPFAM" id="SSF46689">
    <property type="entry name" value="Homeodomain-like"/>
    <property type="match status" value="1"/>
</dbReference>
<comment type="similarity">
    <text evidence="5">Belongs to the BAR homeobox family.</text>
</comment>
<evidence type="ECO:0000256" key="2">
    <source>
        <dbReference type="ARBA" id="ARBA00023125"/>
    </source>
</evidence>
<evidence type="ECO:0000256" key="7">
    <source>
        <dbReference type="RuleBase" id="RU000682"/>
    </source>
</evidence>
<keyword evidence="3 6" id="KW-0371">Homeobox</keyword>
<dbReference type="PANTHER" id="PTHR24333:SF11">
    <property type="entry name" value="HOMEOBOX PROTEIN BARH-LIKE 1B"/>
    <property type="match status" value="1"/>
</dbReference>
<dbReference type="InterPro" id="IPR020479">
    <property type="entry name" value="HD_metazoa"/>
</dbReference>
<proteinExistence type="evidence at transcript level"/>
<dbReference type="GO" id="GO:0005634">
    <property type="term" value="C:nucleus"/>
    <property type="evidence" value="ECO:0007669"/>
    <property type="project" value="UniProtKB-SubCell"/>
</dbReference>
<sequence>MRWKSEYSRYRTVQEDTTAILTNSPYERDAVARQRDVDYNKERRLTPPSPRFSPTYRDSFEKHERVTHSEADAKPSRNNSMSTKWTLPEVSRRSCVSPTRSPTENETTDISGDSLTKELNHRAMNYERFRRSLLKHIDEDLTNQQVFGGMLLNPGNYPMIDLRYAYALAGARQFQVPQVPSMLLGYPNAALVNPNVEAAYASYLERARHLVSSSDQSSQSPYKHNPHQRYTLNDRWSKEKEMTSFNYSSSPMIHDDRDADSDPNHSDRGSDHPPSPSSSTSSMTSPSSPQKTTVHLPAYLRSRLNGVVNASEVDGSNGKPKKCRRSRTVFTELQMLGLEKRFEKQQYLSTPDRVELAELLGLSQLQVKTWYQNRRMKWKKQVLQGGGTEPPTKPKGRPRKIRPEEQSSHNVKPPATNFTNGGAVMQSESKVKVSC</sequence>
<feature type="compositionally biased region" description="Basic and acidic residues" evidence="8">
    <location>
        <begin position="58"/>
        <end position="75"/>
    </location>
</feature>
<dbReference type="Pfam" id="PF00046">
    <property type="entry name" value="Homeodomain"/>
    <property type="match status" value="1"/>
</dbReference>
<feature type="compositionally biased region" description="Polar residues" evidence="8">
    <location>
        <begin position="76"/>
        <end position="85"/>
    </location>
</feature>
<accession>A0A6F9DK49</accession>
<dbReference type="Gene3D" id="1.10.10.60">
    <property type="entry name" value="Homeodomain-like"/>
    <property type="match status" value="1"/>
</dbReference>
<dbReference type="SMART" id="SM00389">
    <property type="entry name" value="HOX"/>
    <property type="match status" value="1"/>
</dbReference>
<feature type="compositionally biased region" description="Basic and acidic residues" evidence="8">
    <location>
        <begin position="26"/>
        <end position="45"/>
    </location>
</feature>
<feature type="compositionally biased region" description="Low complexity" evidence="8">
    <location>
        <begin position="277"/>
        <end position="289"/>
    </location>
</feature>
<evidence type="ECO:0000256" key="5">
    <source>
        <dbReference type="ARBA" id="ARBA00038196"/>
    </source>
</evidence>
<dbReference type="PRINTS" id="PR00031">
    <property type="entry name" value="HTHREPRESSR"/>
</dbReference>
<organism evidence="10">
    <name type="scientific">Phallusia mammillata</name>
    <dbReference type="NCBI Taxonomy" id="59560"/>
    <lineage>
        <taxon>Eukaryota</taxon>
        <taxon>Metazoa</taxon>
        <taxon>Chordata</taxon>
        <taxon>Tunicata</taxon>
        <taxon>Ascidiacea</taxon>
        <taxon>Phlebobranchia</taxon>
        <taxon>Ascidiidae</taxon>
        <taxon>Phallusia</taxon>
    </lineage>
</organism>
<feature type="region of interest" description="Disordered" evidence="8">
    <location>
        <begin position="212"/>
        <end position="292"/>
    </location>
</feature>
<feature type="region of interest" description="Disordered" evidence="8">
    <location>
        <begin position="1"/>
        <end position="112"/>
    </location>
</feature>
<evidence type="ECO:0000256" key="3">
    <source>
        <dbReference type="ARBA" id="ARBA00023155"/>
    </source>
</evidence>
<reference evidence="10" key="1">
    <citation type="submission" date="2020-04" db="EMBL/GenBank/DDBJ databases">
        <authorList>
            <person name="Neveu A P."/>
        </authorList>
    </citation>
    <scope>NUCLEOTIDE SEQUENCE</scope>
    <source>
        <tissue evidence="10">Whole embryo</tissue>
    </source>
</reference>
<dbReference type="GO" id="GO:0000981">
    <property type="term" value="F:DNA-binding transcription factor activity, RNA polymerase II-specific"/>
    <property type="evidence" value="ECO:0007669"/>
    <property type="project" value="InterPro"/>
</dbReference>
<feature type="region of interest" description="Disordered" evidence="8">
    <location>
        <begin position="381"/>
        <end position="435"/>
    </location>
</feature>
<feature type="compositionally biased region" description="Polar residues" evidence="8">
    <location>
        <begin position="15"/>
        <end position="25"/>
    </location>
</feature>
<feature type="DNA-binding region" description="Homeobox" evidence="6">
    <location>
        <begin position="323"/>
        <end position="382"/>
    </location>
</feature>
<dbReference type="CDD" id="cd00086">
    <property type="entry name" value="homeodomain"/>
    <property type="match status" value="1"/>
</dbReference>
<dbReference type="AlphaFoldDB" id="A0A6F9DK49"/>
<dbReference type="PANTHER" id="PTHR24333">
    <property type="entry name" value="HOMEO BOX HB9 LIKE A-RELATED"/>
    <property type="match status" value="1"/>
</dbReference>
<feature type="compositionally biased region" description="Polar residues" evidence="8">
    <location>
        <begin position="94"/>
        <end position="112"/>
    </location>
</feature>
<dbReference type="InterPro" id="IPR000047">
    <property type="entry name" value="HTH_motif"/>
</dbReference>
<dbReference type="PROSITE" id="PS50071">
    <property type="entry name" value="HOMEOBOX_2"/>
    <property type="match status" value="1"/>
</dbReference>
<dbReference type="PRINTS" id="PR00024">
    <property type="entry name" value="HOMEOBOX"/>
</dbReference>